<name>Q2R009_ORYSJ</name>
<gene>
    <name evidence="4" type="ordered locus">LOC_Os11g44170</name>
</gene>
<dbReference type="AlphaFoldDB" id="Q2R009"/>
<evidence type="ECO:0000259" key="3">
    <source>
        <dbReference type="Pfam" id="PF20451"/>
    </source>
</evidence>
<dbReference type="EMBL" id="DP000010">
    <property type="protein sequence ID" value="ABA95264.1"/>
    <property type="molecule type" value="Genomic_DNA"/>
</dbReference>
<dbReference type="Pfam" id="PF20451">
    <property type="entry name" value="Calmod_bind_M"/>
    <property type="match status" value="1"/>
</dbReference>
<evidence type="ECO:0000313" key="4">
    <source>
        <dbReference type="EMBL" id="ABA95264.1"/>
    </source>
</evidence>
<dbReference type="GO" id="GO:0005516">
    <property type="term" value="F:calmodulin binding"/>
    <property type="evidence" value="ECO:0007669"/>
    <property type="project" value="InterPro"/>
</dbReference>
<reference evidence="4" key="3">
    <citation type="submission" date="2006-01" db="EMBL/GenBank/DDBJ databases">
        <authorList>
            <person name="Buell R."/>
        </authorList>
    </citation>
    <scope>NUCLEOTIDE SEQUENCE</scope>
</reference>
<feature type="domain" description="Calmodulin binding protein central" evidence="3">
    <location>
        <begin position="119"/>
        <end position="183"/>
    </location>
</feature>
<dbReference type="InterPro" id="IPR046831">
    <property type="entry name" value="Calmodulin_bind_N"/>
</dbReference>
<protein>
    <submittedName>
        <fullName evidence="4">Uncharacterized protein</fullName>
    </submittedName>
</protein>
<dbReference type="InterPro" id="IPR012416">
    <property type="entry name" value="CBP60"/>
</dbReference>
<dbReference type="Pfam" id="PF07887">
    <property type="entry name" value="Calmodulin_bind"/>
    <property type="match status" value="1"/>
</dbReference>
<proteinExistence type="predicted"/>
<accession>Q2R009</accession>
<dbReference type="PANTHER" id="PTHR31713:SF55">
    <property type="entry name" value="OS11G0663100 PROTEIN"/>
    <property type="match status" value="1"/>
</dbReference>
<reference evidence="4" key="2">
    <citation type="submission" date="2005-04" db="EMBL/GenBank/DDBJ databases">
        <authorList>
            <person name="Buell C.R."/>
            <person name="Wing R.A."/>
            <person name="McCombie W.A."/>
            <person name="Ouyang S."/>
        </authorList>
    </citation>
    <scope>NUCLEOTIDE SEQUENCE</scope>
</reference>
<organism evidence="4">
    <name type="scientific">Oryza sativa subsp. japonica</name>
    <name type="common">Rice</name>
    <dbReference type="NCBI Taxonomy" id="39947"/>
    <lineage>
        <taxon>Eukaryota</taxon>
        <taxon>Viridiplantae</taxon>
        <taxon>Streptophyta</taxon>
        <taxon>Embryophyta</taxon>
        <taxon>Tracheophyta</taxon>
        <taxon>Spermatophyta</taxon>
        <taxon>Magnoliopsida</taxon>
        <taxon>Liliopsida</taxon>
        <taxon>Poales</taxon>
        <taxon>Poaceae</taxon>
        <taxon>BOP clade</taxon>
        <taxon>Oryzoideae</taxon>
        <taxon>Oryzeae</taxon>
        <taxon>Oryzinae</taxon>
        <taxon>Oryza</taxon>
        <taxon>Oryza sativa</taxon>
    </lineage>
</organism>
<dbReference type="InterPro" id="IPR046830">
    <property type="entry name" value="Calmod_bind_M"/>
</dbReference>
<feature type="domain" description="Calmodulin binding protein-like N-terminal" evidence="2">
    <location>
        <begin position="3"/>
        <end position="105"/>
    </location>
</feature>
<feature type="compositionally biased region" description="Polar residues" evidence="1">
    <location>
        <begin position="425"/>
        <end position="439"/>
    </location>
</feature>
<reference evidence="4" key="1">
    <citation type="journal article" date="2005" name="BMC Biol.">
        <title>The sequence of rice chromosomes 11 and 12, rich in disease resistance genes and recent gene duplications.</title>
        <authorList>
            <consortium name="The rice chromosomes 11 and 12 sequencing consortia"/>
        </authorList>
    </citation>
    <scope>NUCLEOTIDE SEQUENCE [LARGE SCALE GENOMIC DNA]</scope>
</reference>
<evidence type="ECO:0000256" key="1">
    <source>
        <dbReference type="SAM" id="MobiDB-lite"/>
    </source>
</evidence>
<evidence type="ECO:0000259" key="2">
    <source>
        <dbReference type="Pfam" id="PF07887"/>
    </source>
</evidence>
<dbReference type="PANTHER" id="PTHR31713">
    <property type="entry name" value="OS02G0177800 PROTEIN"/>
    <property type="match status" value="1"/>
</dbReference>
<sequence>MEPFSSMRVHIVAIDGDFDDDNKGQWTKEYFHSKIVPGRPHKGHLLSGKLYFRLQNGVGYLNSAKFQDNSSFVPSRKFKLGVMAADERISVRIQEGVTESFAVKDVRGYLTKKNPNPSPRDAVYKLSKIAKNGDRHKLLEQNGIKTVEDFLSFYNNSEYDLRKILGKISDQDWDLIIAHAQKCRPGVYSSCLKESSVSHEHEALSIRNDSYCLQESFSMQPSHTLQEQLDVQGMHPQISSTYDGSVGLSDIGVPYRFQPDTLDKNLMHHGSWSFLSIAHILCFISSKGNGLSQVNSFDWNLDCLDGDVDVNALWGSKEDFPSENMGQGGHVYTETPGPGGSYSAAEQNLGHLSVSEAGSISYNEISAVNEAGSWSHRSLSTPPPVRGAASMRNRGISFSSPRGTGGRRGTGRWRRAEGSGDYGTDNISNTSTYFTGEEQ</sequence>
<feature type="region of interest" description="Disordered" evidence="1">
    <location>
        <begin position="394"/>
        <end position="439"/>
    </location>
</feature>